<dbReference type="EMBL" id="CAJPWZ010000722">
    <property type="protein sequence ID" value="CAG2199507.1"/>
    <property type="molecule type" value="Genomic_DNA"/>
</dbReference>
<keyword evidence="1" id="KW-0479">Metal-binding</keyword>
<dbReference type="OrthoDB" id="6150801at2759"/>
<dbReference type="Proteomes" id="UP000683360">
    <property type="component" value="Unassembled WGS sequence"/>
</dbReference>
<dbReference type="InterPro" id="IPR007527">
    <property type="entry name" value="Znf_SWIM"/>
</dbReference>
<proteinExistence type="predicted"/>
<sequence>MKKSVVYTVYVCISFDGQILEAQCECGAGMGPNAHCKHVAAVIYGAHVFSSKGSVLVENTCTEKLQSFHKVKKYTGSPAKAKDINIPGADESTNISYEPRKTKFINSSSYEAFFRNSCINFATISFSGMPINQLFEPCNIRALAHDHDYLQKCPEDIYVNQFRL</sequence>
<comment type="caution">
    <text evidence="3">The sequence shown here is derived from an EMBL/GenBank/DDBJ whole genome shotgun (WGS) entry which is preliminary data.</text>
</comment>
<gene>
    <name evidence="3" type="ORF">MEDL_14294</name>
</gene>
<name>A0A8S3QUL1_MYTED</name>
<dbReference type="GO" id="GO:0008270">
    <property type="term" value="F:zinc ion binding"/>
    <property type="evidence" value="ECO:0007669"/>
    <property type="project" value="UniProtKB-KW"/>
</dbReference>
<organism evidence="3 4">
    <name type="scientific">Mytilus edulis</name>
    <name type="common">Blue mussel</name>
    <dbReference type="NCBI Taxonomy" id="6550"/>
    <lineage>
        <taxon>Eukaryota</taxon>
        <taxon>Metazoa</taxon>
        <taxon>Spiralia</taxon>
        <taxon>Lophotrochozoa</taxon>
        <taxon>Mollusca</taxon>
        <taxon>Bivalvia</taxon>
        <taxon>Autobranchia</taxon>
        <taxon>Pteriomorphia</taxon>
        <taxon>Mytilida</taxon>
        <taxon>Mytiloidea</taxon>
        <taxon>Mytilidae</taxon>
        <taxon>Mytilinae</taxon>
        <taxon>Mytilus</taxon>
    </lineage>
</organism>
<feature type="domain" description="SWIM-type" evidence="2">
    <location>
        <begin position="9"/>
        <end position="47"/>
    </location>
</feature>
<keyword evidence="1" id="KW-0862">Zinc</keyword>
<evidence type="ECO:0000259" key="2">
    <source>
        <dbReference type="PROSITE" id="PS50966"/>
    </source>
</evidence>
<keyword evidence="1" id="KW-0863">Zinc-finger</keyword>
<keyword evidence="4" id="KW-1185">Reference proteome</keyword>
<accession>A0A8S3QUL1</accession>
<evidence type="ECO:0000313" key="3">
    <source>
        <dbReference type="EMBL" id="CAG2199507.1"/>
    </source>
</evidence>
<reference evidence="3" key="1">
    <citation type="submission" date="2021-03" db="EMBL/GenBank/DDBJ databases">
        <authorList>
            <person name="Bekaert M."/>
        </authorList>
    </citation>
    <scope>NUCLEOTIDE SEQUENCE</scope>
</reference>
<dbReference type="PROSITE" id="PS50966">
    <property type="entry name" value="ZF_SWIM"/>
    <property type="match status" value="1"/>
</dbReference>
<evidence type="ECO:0000313" key="4">
    <source>
        <dbReference type="Proteomes" id="UP000683360"/>
    </source>
</evidence>
<evidence type="ECO:0000256" key="1">
    <source>
        <dbReference type="PROSITE-ProRule" id="PRU00325"/>
    </source>
</evidence>
<protein>
    <recommendedName>
        <fullName evidence="2">SWIM-type domain-containing protein</fullName>
    </recommendedName>
</protein>
<dbReference type="AlphaFoldDB" id="A0A8S3QUL1"/>